<dbReference type="Proteomes" id="UP000315471">
    <property type="component" value="Unassembled WGS sequence"/>
</dbReference>
<evidence type="ECO:0000313" key="1">
    <source>
        <dbReference type="EMBL" id="TWU45238.1"/>
    </source>
</evidence>
<proteinExistence type="predicted"/>
<sequence length="98" mass="11047">MISQLNREFPLAGGFDFRLPSASLGDGNKKPNGQAILSSVRFAFETRIRAYLLVNIATRDVSIWFLIDSTYARSASHIRDIGTEQVFPLVFRKRTKPS</sequence>
<organism evidence="1 2">
    <name type="scientific">Novipirellula aureliae</name>
    <dbReference type="NCBI Taxonomy" id="2527966"/>
    <lineage>
        <taxon>Bacteria</taxon>
        <taxon>Pseudomonadati</taxon>
        <taxon>Planctomycetota</taxon>
        <taxon>Planctomycetia</taxon>
        <taxon>Pirellulales</taxon>
        <taxon>Pirellulaceae</taxon>
        <taxon>Novipirellula</taxon>
    </lineage>
</organism>
<name>A0A5C6E8U0_9BACT</name>
<dbReference type="EMBL" id="SJPY01000001">
    <property type="protein sequence ID" value="TWU45238.1"/>
    <property type="molecule type" value="Genomic_DNA"/>
</dbReference>
<reference evidence="1 2" key="1">
    <citation type="submission" date="2019-02" db="EMBL/GenBank/DDBJ databases">
        <title>Deep-cultivation of Planctomycetes and their phenomic and genomic characterization uncovers novel biology.</title>
        <authorList>
            <person name="Wiegand S."/>
            <person name="Jogler M."/>
            <person name="Boedeker C."/>
            <person name="Pinto D."/>
            <person name="Vollmers J."/>
            <person name="Rivas-Marin E."/>
            <person name="Kohn T."/>
            <person name="Peeters S.H."/>
            <person name="Heuer A."/>
            <person name="Rast P."/>
            <person name="Oberbeckmann S."/>
            <person name="Bunk B."/>
            <person name="Jeske O."/>
            <person name="Meyerdierks A."/>
            <person name="Storesund J.E."/>
            <person name="Kallscheuer N."/>
            <person name="Luecker S."/>
            <person name="Lage O.M."/>
            <person name="Pohl T."/>
            <person name="Merkel B.J."/>
            <person name="Hornburger P."/>
            <person name="Mueller R.-W."/>
            <person name="Bruemmer F."/>
            <person name="Labrenz M."/>
            <person name="Spormann A.M."/>
            <person name="Op Den Camp H."/>
            <person name="Overmann J."/>
            <person name="Amann R."/>
            <person name="Jetten M.S.M."/>
            <person name="Mascher T."/>
            <person name="Medema M.H."/>
            <person name="Devos D.P."/>
            <person name="Kaster A.-K."/>
            <person name="Ovreas L."/>
            <person name="Rohde M."/>
            <person name="Galperin M.Y."/>
            <person name="Jogler C."/>
        </authorList>
    </citation>
    <scope>NUCLEOTIDE SEQUENCE [LARGE SCALE GENOMIC DNA]</scope>
    <source>
        <strain evidence="1 2">Q31b</strain>
    </source>
</reference>
<protein>
    <submittedName>
        <fullName evidence="1">Uncharacterized protein</fullName>
    </submittedName>
</protein>
<dbReference type="AlphaFoldDB" id="A0A5C6E8U0"/>
<comment type="caution">
    <text evidence="1">The sequence shown here is derived from an EMBL/GenBank/DDBJ whole genome shotgun (WGS) entry which is preliminary data.</text>
</comment>
<gene>
    <name evidence="1" type="ORF">Q31b_04090</name>
</gene>
<keyword evidence="2" id="KW-1185">Reference proteome</keyword>
<accession>A0A5C6E8U0</accession>
<evidence type="ECO:0000313" key="2">
    <source>
        <dbReference type="Proteomes" id="UP000315471"/>
    </source>
</evidence>